<evidence type="ECO:0000313" key="13">
    <source>
        <dbReference type="Proteomes" id="UP000322983"/>
    </source>
</evidence>
<dbReference type="RefSeq" id="WP_149528170.1">
    <property type="nucleotide sequence ID" value="NZ_AP018929.1"/>
</dbReference>
<dbReference type="Pfam" id="PF00535">
    <property type="entry name" value="Glycos_transf_2"/>
    <property type="match status" value="1"/>
</dbReference>
<sequence>MDSLYALYILLVSLAFISDVLIALQILSERRLSVHYSGDNPKASVIIPIRGSDECLASNVKSLLEQDYPDYEVIYVVDTDQKALAERLSGMGVKVVFSDFQCEMCSGKIRAQLSGLKSSDGDVIVFGDSDTRYDRGWLKEMVGGLKEFDATTTYPWPSPTKLTLKNLVRSGFWTLGFESQFSEKNRFLWGGSMAFRKEFVSRPDVIKELSEEWCDDCTLTRIIKRNKGKIGFLMSAMPLNVFNENDLIRWSSRQLITIRKYSPKGAKAYLFAGTLFLIFLVSSPLIPFNFTPYIMWVIKNLIRGKRYGRLAIVPSIMTILAIPYALFLLVYNWNRSEVTWRGKKYVVSNRS</sequence>
<evidence type="ECO:0000313" key="14">
    <source>
        <dbReference type="Proteomes" id="UP000325030"/>
    </source>
</evidence>
<dbReference type="KEGG" id="step:IC006_0025"/>
<keyword evidence="4" id="KW-0328">Glycosyltransferase</keyword>
<evidence type="ECO:0000256" key="8">
    <source>
        <dbReference type="ARBA" id="ARBA00023136"/>
    </source>
</evidence>
<dbReference type="SUPFAM" id="SSF53448">
    <property type="entry name" value="Nucleotide-diphospho-sugar transferases"/>
    <property type="match status" value="1"/>
</dbReference>
<dbReference type="GeneID" id="41716551"/>
<protein>
    <recommendedName>
        <fullName evidence="10">Glycosyltransferase 2-like domain-containing protein</fullName>
    </recommendedName>
</protein>
<proteinExistence type="predicted"/>
<feature type="transmembrane region" description="Helical" evidence="9">
    <location>
        <begin position="310"/>
        <end position="331"/>
    </location>
</feature>
<dbReference type="Proteomes" id="UP000322983">
    <property type="component" value="Chromosome"/>
</dbReference>
<keyword evidence="13" id="KW-1185">Reference proteome</keyword>
<feature type="transmembrane region" description="Helical" evidence="9">
    <location>
        <begin position="268"/>
        <end position="290"/>
    </location>
</feature>
<comment type="pathway">
    <text evidence="3">Sphingolipid metabolism.</text>
</comment>
<dbReference type="InterPro" id="IPR001173">
    <property type="entry name" value="Glyco_trans_2-like"/>
</dbReference>
<comment type="subcellular location">
    <subcellularLocation>
        <location evidence="1">Membrane</location>
        <topology evidence="1">Multi-pass membrane protein</topology>
    </subcellularLocation>
</comment>
<evidence type="ECO:0000256" key="7">
    <source>
        <dbReference type="ARBA" id="ARBA00022989"/>
    </source>
</evidence>
<dbReference type="InterPro" id="IPR025993">
    <property type="entry name" value="Ceramide_glucosylTrfase"/>
</dbReference>
<comment type="pathway">
    <text evidence="2">Lipid metabolism; sphingolipid metabolism.</text>
</comment>
<keyword evidence="6 9" id="KW-0812">Transmembrane</keyword>
<keyword evidence="7 9" id="KW-1133">Transmembrane helix</keyword>
<evidence type="ECO:0000256" key="9">
    <source>
        <dbReference type="SAM" id="Phobius"/>
    </source>
</evidence>
<accession>A0A510DRE0</accession>
<dbReference type="GO" id="GO:0016020">
    <property type="term" value="C:membrane"/>
    <property type="evidence" value="ECO:0007669"/>
    <property type="project" value="UniProtKB-SubCell"/>
</dbReference>
<evidence type="ECO:0000256" key="1">
    <source>
        <dbReference type="ARBA" id="ARBA00004141"/>
    </source>
</evidence>
<keyword evidence="5" id="KW-0808">Transferase</keyword>
<name>A0A510DRE0_9CREN</name>
<evidence type="ECO:0000256" key="4">
    <source>
        <dbReference type="ARBA" id="ARBA00022676"/>
    </source>
</evidence>
<dbReference type="GO" id="GO:0008120">
    <property type="term" value="F:ceramide glucosyltransferase activity"/>
    <property type="evidence" value="ECO:0007669"/>
    <property type="project" value="TreeGrafter"/>
</dbReference>
<dbReference type="STRING" id="1294262.GCA_001316085_00815"/>
<dbReference type="EMBL" id="AP018929">
    <property type="protein sequence ID" value="BBG22741.1"/>
    <property type="molecule type" value="Genomic_DNA"/>
</dbReference>
<dbReference type="AlphaFoldDB" id="A0A510DRE0"/>
<evidence type="ECO:0000313" key="12">
    <source>
        <dbReference type="EMBL" id="BBG25520.1"/>
    </source>
</evidence>
<reference evidence="14" key="1">
    <citation type="submission" date="2018-09" db="EMBL/GenBank/DDBJ databases">
        <title>Complete Genome Sequencing of Sulfolobus sp. JCM 16834.</title>
        <authorList>
            <person name="Kato S."/>
            <person name="Itoh T."/>
            <person name="Ohkuma M."/>
        </authorList>
    </citation>
    <scope>NUCLEOTIDE SEQUENCE [LARGE SCALE GENOMIC DNA]</scope>
    <source>
        <strain evidence="14">IC-007</strain>
    </source>
</reference>
<evidence type="ECO:0000256" key="6">
    <source>
        <dbReference type="ARBA" id="ARBA00022692"/>
    </source>
</evidence>
<dbReference type="Proteomes" id="UP000325030">
    <property type="component" value="Chromosome"/>
</dbReference>
<dbReference type="InterPro" id="IPR029044">
    <property type="entry name" value="Nucleotide-diphossugar_trans"/>
</dbReference>
<feature type="transmembrane region" description="Helical" evidence="9">
    <location>
        <begin position="6"/>
        <end position="27"/>
    </location>
</feature>
<evidence type="ECO:0000313" key="11">
    <source>
        <dbReference type="EMBL" id="BBG22741.1"/>
    </source>
</evidence>
<feature type="domain" description="Glycosyltransferase 2-like" evidence="10">
    <location>
        <begin position="44"/>
        <end position="198"/>
    </location>
</feature>
<accession>A0A510E000</accession>
<evidence type="ECO:0000256" key="2">
    <source>
        <dbReference type="ARBA" id="ARBA00004760"/>
    </source>
</evidence>
<reference evidence="11 13" key="2">
    <citation type="journal article" date="2020" name="Int. J. Syst. Evol. Microbiol.">
        <title>Sulfuracidifex tepidarius gen. nov., sp. nov. and transfer of Sulfolobus metallicus Huber and Stetter 1992 to the genus Sulfuracidifex as Sulfuracidifex metallicus comb. nov.</title>
        <authorList>
            <person name="Itoh T."/>
            <person name="Miura T."/>
            <person name="Sakai H.D."/>
            <person name="Kato S."/>
            <person name="Ohkuma M."/>
            <person name="Takashina T."/>
        </authorList>
    </citation>
    <scope>NUCLEOTIDE SEQUENCE [LARGE SCALE GENOMIC DNA]</scope>
    <source>
        <strain evidence="11 13">IC-006</strain>
        <strain evidence="12">IC-007</strain>
    </source>
</reference>
<dbReference type="PANTHER" id="PTHR12726:SF0">
    <property type="entry name" value="CERAMIDE GLUCOSYLTRANSFERASE"/>
    <property type="match status" value="1"/>
</dbReference>
<dbReference type="GO" id="GO:0006679">
    <property type="term" value="P:glucosylceramide biosynthetic process"/>
    <property type="evidence" value="ECO:0007669"/>
    <property type="project" value="TreeGrafter"/>
</dbReference>
<dbReference type="EMBL" id="AP018930">
    <property type="protein sequence ID" value="BBG25520.1"/>
    <property type="molecule type" value="Genomic_DNA"/>
</dbReference>
<gene>
    <name evidence="11" type="ORF">IC006_0025</name>
    <name evidence="12" type="ORF">IC007_0025</name>
</gene>
<organism evidence="11 13">
    <name type="scientific">Sulfuracidifex tepidarius</name>
    <dbReference type="NCBI Taxonomy" id="1294262"/>
    <lineage>
        <taxon>Archaea</taxon>
        <taxon>Thermoproteota</taxon>
        <taxon>Thermoprotei</taxon>
        <taxon>Sulfolobales</taxon>
        <taxon>Sulfolobaceae</taxon>
        <taxon>Sulfuracidifex</taxon>
    </lineage>
</organism>
<evidence type="ECO:0000256" key="3">
    <source>
        <dbReference type="ARBA" id="ARBA00004991"/>
    </source>
</evidence>
<evidence type="ECO:0000256" key="5">
    <source>
        <dbReference type="ARBA" id="ARBA00022679"/>
    </source>
</evidence>
<keyword evidence="8 9" id="KW-0472">Membrane</keyword>
<evidence type="ECO:0000259" key="10">
    <source>
        <dbReference type="Pfam" id="PF00535"/>
    </source>
</evidence>
<dbReference type="Gene3D" id="3.90.550.10">
    <property type="entry name" value="Spore Coat Polysaccharide Biosynthesis Protein SpsA, Chain A"/>
    <property type="match status" value="1"/>
</dbReference>
<dbReference type="PANTHER" id="PTHR12726">
    <property type="entry name" value="CERAMIDE GLUCOSYLTRANSFERASE"/>
    <property type="match status" value="1"/>
</dbReference>